<evidence type="ECO:0000259" key="8">
    <source>
        <dbReference type="Pfam" id="PF15780"/>
    </source>
</evidence>
<name>A0A0K1YAV2_9EURY</name>
<dbReference type="Pfam" id="PF07705">
    <property type="entry name" value="CARDB"/>
    <property type="match status" value="3"/>
</dbReference>
<dbReference type="InterPro" id="IPR013783">
    <property type="entry name" value="Ig-like_fold"/>
</dbReference>
<dbReference type="InterPro" id="IPR031549">
    <property type="entry name" value="ASH"/>
</dbReference>
<feature type="domain" description="Abnormal spindle-like microcephaly-associated protein ASH" evidence="8">
    <location>
        <begin position="1892"/>
        <end position="1977"/>
    </location>
</feature>
<proteinExistence type="predicted"/>
<dbReference type="SMART" id="SM00710">
    <property type="entry name" value="PbH1"/>
    <property type="match status" value="12"/>
</dbReference>
<keyword evidence="4" id="KW-0969">Cilium</keyword>
<keyword evidence="3" id="KW-0963">Cytoplasm</keyword>
<protein>
    <submittedName>
        <fullName evidence="10">Cell surface glycoprotein</fullName>
    </submittedName>
</protein>
<evidence type="ECO:0000256" key="4">
    <source>
        <dbReference type="ARBA" id="ARBA00023069"/>
    </source>
</evidence>
<dbReference type="InterPro" id="IPR011050">
    <property type="entry name" value="Pectin_lyase_fold/virulence"/>
</dbReference>
<dbReference type="Gene3D" id="2.160.20.10">
    <property type="entry name" value="Single-stranded right-handed beta-helix, Pectin lyase-like"/>
    <property type="match status" value="2"/>
</dbReference>
<dbReference type="Pfam" id="PF22544">
    <property type="entry name" value="HYDIN_VesB_CFA65-like_Ig"/>
    <property type="match status" value="1"/>
</dbReference>
<sequence length="2539" mass="258838">MTVDVPSVTVESAASATSTVVGQSSNAVTIGADDVTVSGLDIQNPTGSGDGNTSVNAVGVKVDPANTNVTIENNSIGPVGTAVNTNVIGVYVERDADDVTVTDNTLSMLDGTVDDEDRTQAILLIAQEGGNVGSITGATIFNNTITNVTDTRSVKAIEFNGNISGSIAENDISDLDTDGPAGTGFTQAIALGQGSNANTGPSDVLIENNTVSNLEAGTPADFAAPSHIILSAADDVSTIDITTNEFSALADDELFILDRASSDFDLQGALGVNTFTPSAVQVTDGNDRALVPETGVDVVNVDQNTGFDQIQPAVDGANPGDTIEVKSGTYNESVTINVTGLTLNGPNAGTAGNNSNGRGPEATIQQGVQILSDNVTLTGFDVTNDDTNGILLGTNTAPSNVTISDTVVRDISGGTGGDKSAGNGVNLQFNGAVNETSTDVVITDNLIINVTTQGDNSDEDAIGIQTLPRGNDVEDLQITDNVISDIEPADNDGRSEARGISIDTQFENTSNGDRGNFGQATNLTVKNNDIDSLTADFARAITLFEDKQGPNSGSTSGQPVGPVNFTITENRVTGVNSEGTNGNDFRDIALFVGASQTLGPDHSVSANTFASGAVVRFADTSQAGEEFDPDSADALDTSGNKFTNDSIRFYYSDATAEADLTAVRNENTFSRNVIANDTLIFPSASVNPAASVTTSSVAAGDQSVTADINFSRTAGGNVTLDVRDSSDNSITDQLISTSSNGTVTVDLSRSVSGENIDVVVFETDDTAVELDRATVTVPSPPDPDPANFGVSLSTPDTVTAGETVTATATVENTGEQSGSQSIGFSVDGEQVDSTSVSLDGSASQAVSFSYDTTANDTPSVTLQVASDDDTASSTVSVSAPAAAAFDITTVDTPETVTAGDTVEVAATVENTGEQSGSQSITLDVGGTQVDSTSVSLDGGASQEVTLTYTTTTDDAPAVELTVASDTDSTTRSVSVTEPTASSFTVASIDTPDTVTAGEEIAVRATIENTGSESGTQPVSLLVDGSEETSRSVTLAAGEQTTESFGYSVASSATTQQLNVAVETANDTATSQVQVSGALNRTPLRLQANETAVVRGETVEFTVTDPTGSPVDASVKVLDTTQQTDDDGTTTIPIETVGRLDAVATKTATNTTEFAPASISITASAPALRVDRQTVSFGDVAVGDTATVEVTVSNPSPTRLDVGSLRVTGPGASAVTLEQDAVSESIPANGDRTLEVAFTPQSRGTISPTLSVDDQTVSISGTGTQPELNIDTELPIELTTAPDSSVTTAVTLSNDGNAPVTTQLTSGESFTQPDAVTVAASGTETFDVEFAPQASDTSTISTQLTLTPANETLSSTTIPVVGTITDREVTARTTAVSFDAVPVNETQRTGVVVDNTGTTTETLTATTDTDAFELGDDDREFTLAPDTQAFLSVAATPAESGDISGSLSIESTDGELSDSVSLSVTGQAPELSVDASDPLSFDPTPQGSTATQVIDISNPGDGTLSVRVDQQLSETAFAVSIDRSLSVPTGESRRLPIRFTPQAAGQATAELPLVTNDPEAPQRSITLQGDGVATDVRLSTGQLEFGIVGVGNATTETLTIANNGSSFTISDVSVEGTAYETTTNLAGTTLENGDATEVGVRFEPEVGGTQTGTLTVSGSTDTDSTTLSAALTGSGQTADLRVGAQTLRTGVTTTDGQTTGSVIIENTGPAGSQLSIDDVELTDTEQFSLRSDGVTEGTVISGQSEATLPVTFTPAATGSSVRETELTIDASSGQESFTRTLDVAGTVTSPDPTVSTDELAVGEIPTGETTRRTITVSNDGGEPFSITAVDAGASGVRAEQVGSGEIVAGEERTIAVVVNRSVGGSFDTTVDISTTTEETLTTSLTGTIATPTFALASESISFEDTPTRSATQRSVDIENTGDVPLVVTAPTIEGSNADAFSLLSGDRELRIAAGSSETVTVGFNPTTAGDKTAILSIRPQNDPAVETTRQLALSGRATQSDVGLTNPAVSFGALNPETTETRSVSFVNDGTAPVEITGASVTGTDSGAVAVDGLQQQRVQPGETTSFGITVDTANRERGTLAAQVAIATTGETVTAPVSATVASPELTISPSTGATVGTVRIGETTTTNIQVANDGNAPLEVTAVSTTGGDAAAFNVVNRPTGSISSGSSDRATIEFDPAALPNAATRAQGTPLDASTSLEVITATGERRSVSLSGTAETGALTTPRTFQFGTTTIGETRTQSFTIANSPSATTPVDITGVSISGRDAGAYDITLSDSDLPRTLAPGESATANVRLTPASPGQKFATLTVQTADPRQSVSKVGLSNTDTVYAVEYGSIDVQYINPTPGQSLAVNVDQGLRAANATLVSTSSVVNTSDDYAVNYTFGVTSSAVGADASLQEAREGEVAVQYLDATTTAQPTQFDESTLQIEVSKTAIAAQNASPENVTVYRENDGRYEPIDTTLLFETTRGYVYEVTTGSYSVFVVGVTDETTDGETGGVDDGDGDTGGVDDGDEDTGGVDDGDGDTGGVDDGDGDTGGCR</sequence>
<evidence type="ECO:0000256" key="5">
    <source>
        <dbReference type="ARBA" id="ARBA00023273"/>
    </source>
</evidence>
<dbReference type="PANTHER" id="PTHR46127">
    <property type="entry name" value="CILIA- AND FLAGELLA-ASSOCIATED PROTEIN 65"/>
    <property type="match status" value="1"/>
</dbReference>
<evidence type="ECO:0000256" key="3">
    <source>
        <dbReference type="ARBA" id="ARBA00022490"/>
    </source>
</evidence>
<dbReference type="Gene3D" id="2.60.40.10">
    <property type="entry name" value="Immunoglobulins"/>
    <property type="match status" value="12"/>
</dbReference>
<evidence type="ECO:0000256" key="2">
    <source>
        <dbReference type="ARBA" id="ARBA00004496"/>
    </source>
</evidence>
<dbReference type="NCBIfam" id="NF012200">
    <property type="entry name" value="choice_anch_D"/>
    <property type="match status" value="9"/>
</dbReference>
<dbReference type="SUPFAM" id="SSF51126">
    <property type="entry name" value="Pectin lyase-like"/>
    <property type="match status" value="2"/>
</dbReference>
<evidence type="ECO:0000259" key="7">
    <source>
        <dbReference type="Pfam" id="PF07705"/>
    </source>
</evidence>
<feature type="domain" description="Abnormal spindle-like microcephaly-associated protein ASH" evidence="8">
    <location>
        <begin position="1172"/>
        <end position="1254"/>
    </location>
</feature>
<feature type="domain" description="HYDIN/VesB/CFA65-like Ig-like" evidence="9">
    <location>
        <begin position="1576"/>
        <end position="1666"/>
    </location>
</feature>
<feature type="domain" description="Abnormal spindle-like microcephaly-associated protein ASH" evidence="8">
    <location>
        <begin position="1478"/>
        <end position="1557"/>
    </location>
</feature>
<feature type="domain" description="CARDB" evidence="7">
    <location>
        <begin position="790"/>
        <end position="869"/>
    </location>
</feature>
<dbReference type="InterPro" id="IPR011635">
    <property type="entry name" value="CARDB"/>
</dbReference>
<dbReference type="Pfam" id="PF15780">
    <property type="entry name" value="ASH"/>
    <property type="match status" value="3"/>
</dbReference>
<feature type="compositionally biased region" description="Acidic residues" evidence="6">
    <location>
        <begin position="2489"/>
        <end position="2533"/>
    </location>
</feature>
<evidence type="ECO:0000256" key="1">
    <source>
        <dbReference type="ARBA" id="ARBA00004138"/>
    </source>
</evidence>
<evidence type="ECO:0000313" key="10">
    <source>
        <dbReference type="EMBL" id="AKY04217.1"/>
    </source>
</evidence>
<comment type="subcellular location">
    <subcellularLocation>
        <location evidence="1">Cell projection</location>
        <location evidence="1">Cilium</location>
    </subcellularLocation>
    <subcellularLocation>
        <location evidence="2">Cytoplasm</location>
    </subcellularLocation>
</comment>
<dbReference type="InterPro" id="IPR012334">
    <property type="entry name" value="Pectin_lyas_fold"/>
</dbReference>
<evidence type="ECO:0000256" key="6">
    <source>
        <dbReference type="SAM" id="MobiDB-lite"/>
    </source>
</evidence>
<dbReference type="PANTHER" id="PTHR46127:SF1">
    <property type="entry name" value="CILIA- AND FLAGELLA-ASSOCIATED PROTEIN 65"/>
    <property type="match status" value="1"/>
</dbReference>
<accession>A0A0K1YAV2</accession>
<feature type="domain" description="CARDB" evidence="7">
    <location>
        <begin position="890"/>
        <end position="969"/>
    </location>
</feature>
<dbReference type="InterPro" id="IPR006626">
    <property type="entry name" value="PbH1"/>
</dbReference>
<keyword evidence="5" id="KW-0966">Cell projection</keyword>
<organism evidence="10">
    <name type="scientific">uncultured haloarchaeon</name>
    <dbReference type="NCBI Taxonomy" id="160804"/>
    <lineage>
        <taxon>Archaea</taxon>
        <taxon>Methanobacteriati</taxon>
        <taxon>Methanobacteriota</taxon>
        <taxon>Stenosarchaea group</taxon>
        <taxon>Halobacteria</taxon>
        <taxon>Halobacteriales</taxon>
        <taxon>Halobacteriaceae</taxon>
        <taxon>environmental samples</taxon>
    </lineage>
</organism>
<dbReference type="EMBL" id="KT322174">
    <property type="protein sequence ID" value="AKY04217.1"/>
    <property type="molecule type" value="Genomic_DNA"/>
</dbReference>
<dbReference type="InterPro" id="IPR052614">
    <property type="entry name" value="CFAP65"/>
</dbReference>
<dbReference type="GO" id="GO:0005737">
    <property type="term" value="C:cytoplasm"/>
    <property type="evidence" value="ECO:0007669"/>
    <property type="project" value="UniProtKB-SubCell"/>
</dbReference>
<feature type="domain" description="CARDB" evidence="7">
    <location>
        <begin position="983"/>
        <end position="1067"/>
    </location>
</feature>
<reference evidence="10" key="1">
    <citation type="journal article" date="2015" name="BMC Genomics">
        <title>Diversity of the cell-wall associated genomic island of the archaeon Haloquadratum walsbyi.</title>
        <authorList>
            <person name="Martin-Cuadrado A.B."/>
            <person name="Pasic L."/>
            <person name="Rodriguez-Valera F."/>
        </authorList>
    </citation>
    <scope>NUCLEOTIDE SEQUENCE</scope>
</reference>
<dbReference type="InterPro" id="IPR053879">
    <property type="entry name" value="HYDIN_VesB_CFA65-like_Ig"/>
</dbReference>
<feature type="region of interest" description="Disordered" evidence="6">
    <location>
        <begin position="2489"/>
        <end position="2539"/>
    </location>
</feature>
<evidence type="ECO:0000259" key="9">
    <source>
        <dbReference type="Pfam" id="PF22544"/>
    </source>
</evidence>